<dbReference type="Pfam" id="PF02743">
    <property type="entry name" value="dCache_1"/>
    <property type="match status" value="1"/>
</dbReference>
<evidence type="ECO:0000256" key="14">
    <source>
        <dbReference type="SAM" id="Phobius"/>
    </source>
</evidence>
<evidence type="ECO:0000256" key="8">
    <source>
        <dbReference type="ARBA" id="ARBA00022741"/>
    </source>
</evidence>
<dbReference type="PANTHER" id="PTHR43065">
    <property type="entry name" value="SENSOR HISTIDINE KINASE"/>
    <property type="match status" value="1"/>
</dbReference>
<dbReference type="EC" id="2.7.13.3" evidence="3"/>
<evidence type="ECO:0000256" key="7">
    <source>
        <dbReference type="ARBA" id="ARBA00022692"/>
    </source>
</evidence>
<evidence type="ECO:0000256" key="11">
    <source>
        <dbReference type="ARBA" id="ARBA00022989"/>
    </source>
</evidence>
<name>A0ABU3K9J7_9BACT</name>
<evidence type="ECO:0000259" key="16">
    <source>
        <dbReference type="PROSITE" id="PS50112"/>
    </source>
</evidence>
<dbReference type="PROSITE" id="PS50885">
    <property type="entry name" value="HAMP"/>
    <property type="match status" value="1"/>
</dbReference>
<dbReference type="Proteomes" id="UP001250932">
    <property type="component" value="Unassembled WGS sequence"/>
</dbReference>
<evidence type="ECO:0000259" key="17">
    <source>
        <dbReference type="PROSITE" id="PS50885"/>
    </source>
</evidence>
<evidence type="ECO:0000256" key="4">
    <source>
        <dbReference type="ARBA" id="ARBA00022475"/>
    </source>
</evidence>
<keyword evidence="9" id="KW-0418">Kinase</keyword>
<keyword evidence="4" id="KW-1003">Cell membrane</keyword>
<keyword evidence="10 18" id="KW-0067">ATP-binding</keyword>
<dbReference type="Pfam" id="PF00989">
    <property type="entry name" value="PAS"/>
    <property type="match status" value="1"/>
</dbReference>
<feature type="transmembrane region" description="Helical" evidence="14">
    <location>
        <begin position="21"/>
        <end position="42"/>
    </location>
</feature>
<evidence type="ECO:0000256" key="5">
    <source>
        <dbReference type="ARBA" id="ARBA00022553"/>
    </source>
</evidence>
<evidence type="ECO:0000256" key="2">
    <source>
        <dbReference type="ARBA" id="ARBA00004651"/>
    </source>
</evidence>
<dbReference type="SMART" id="SM00387">
    <property type="entry name" value="HATPase_c"/>
    <property type="match status" value="1"/>
</dbReference>
<dbReference type="CDD" id="cd00082">
    <property type="entry name" value="HisKA"/>
    <property type="match status" value="1"/>
</dbReference>
<dbReference type="CDD" id="cd18774">
    <property type="entry name" value="PDC2_HK_sensor"/>
    <property type="match status" value="1"/>
</dbReference>
<evidence type="ECO:0000256" key="12">
    <source>
        <dbReference type="ARBA" id="ARBA00023012"/>
    </source>
</evidence>
<sequence length="831" mass="92049">MDPFQYKQQAAHRRQGLKKKIILSILIVGILPLVIGQIMSFYKGREEILEVNGDNFQALAIETARGLDLTLMEEVAQAERIAAEPEMIRELEARRDALSTLDPEQLIQLSAQAHEAWRHQTPSLVEEITQGPLALILHQYYLRTFQSSGRATAALPRSSTRALFVTDIAGRLVASLNTNVEFLHADQPWWKGAFHSGAGKPYLGAVSFHKDLGTHTIALSIPILDSIRYQAVGILHRVYDVTEFFAPTIESIQFGETGHVMLVDSQGTVIYCPVLETGSRLSLTELPSSMVADQSGWTQTAGDGHDGHTTSIIGFAALQGTNRITTSSTQTSWHTFVWKHPDELFAPIQHLQIWNGIFGLIAISLLIALGAMAAERIVNPIRRLQDAARLIGKGELVEPLNIQTGDEIQELAEEVNRMNQQLVSAMGGLRSEVESKTQEMLDLQESTSKILHNVPTPVILLDSQERVTYLNQAGREALGWNMDTLESLKLFDLLPVKEPIQQKLREELNAQSTGTEEAQNHHMANGHKEKFALKDPLSADLDLESELPKNMLEINDRMFWYDWFFIKARFPEKGAIGLVLRDATEESLVQEQLAYREKISSLGILSSGIGHELNNPLVGVIGLGEAIQEEENLTQAKTLAKEIVQHGQRMANVIRNISGQVRGQAQGQVRDVLVVDEIGKAWELVKESLNPSSITVNTAYQCNSAIRAQPEEIRQIFVNVLTNSVQAMEGKGSLSLSTHCSDELITISIQDSGPGIPKAHVSKIFDPFFTTKRQGEGSGLGLTIARRIISRYHGSIQMTSPEHQGTVCLISFPTQGKVKREEGDHEKMAQS</sequence>
<comment type="caution">
    <text evidence="18">The sequence shown here is derived from an EMBL/GenBank/DDBJ whole genome shotgun (WGS) entry which is preliminary data.</text>
</comment>
<keyword evidence="5" id="KW-0597">Phosphoprotein</keyword>
<dbReference type="Pfam" id="PF00512">
    <property type="entry name" value="HisKA"/>
    <property type="match status" value="1"/>
</dbReference>
<protein>
    <recommendedName>
        <fullName evidence="3">histidine kinase</fullName>
        <ecNumber evidence="3">2.7.13.3</ecNumber>
    </recommendedName>
</protein>
<feature type="domain" description="HAMP" evidence="17">
    <location>
        <begin position="375"/>
        <end position="427"/>
    </location>
</feature>
<dbReference type="Gene3D" id="3.30.565.10">
    <property type="entry name" value="Histidine kinase-like ATPase, C-terminal domain"/>
    <property type="match status" value="1"/>
</dbReference>
<dbReference type="PROSITE" id="PS50109">
    <property type="entry name" value="HIS_KIN"/>
    <property type="match status" value="1"/>
</dbReference>
<accession>A0ABU3K9J7</accession>
<evidence type="ECO:0000313" key="19">
    <source>
        <dbReference type="Proteomes" id="UP001250932"/>
    </source>
</evidence>
<dbReference type="InterPro" id="IPR035965">
    <property type="entry name" value="PAS-like_dom_sf"/>
</dbReference>
<keyword evidence="8" id="KW-0547">Nucleotide-binding</keyword>
<dbReference type="InterPro" id="IPR036097">
    <property type="entry name" value="HisK_dim/P_sf"/>
</dbReference>
<keyword evidence="6" id="KW-0808">Transferase</keyword>
<evidence type="ECO:0000256" key="10">
    <source>
        <dbReference type="ARBA" id="ARBA00022840"/>
    </source>
</evidence>
<dbReference type="Gene3D" id="1.10.8.500">
    <property type="entry name" value="HAMP domain in histidine kinase"/>
    <property type="match status" value="1"/>
</dbReference>
<keyword evidence="11 14" id="KW-1133">Transmembrane helix</keyword>
<dbReference type="InterPro" id="IPR003660">
    <property type="entry name" value="HAMP_dom"/>
</dbReference>
<evidence type="ECO:0000256" key="9">
    <source>
        <dbReference type="ARBA" id="ARBA00022777"/>
    </source>
</evidence>
<dbReference type="PRINTS" id="PR00344">
    <property type="entry name" value="BCTRLSENSOR"/>
</dbReference>
<dbReference type="GO" id="GO:0005524">
    <property type="term" value="F:ATP binding"/>
    <property type="evidence" value="ECO:0007669"/>
    <property type="project" value="UniProtKB-KW"/>
</dbReference>
<evidence type="ECO:0000313" key="18">
    <source>
        <dbReference type="EMBL" id="MDT7043037.1"/>
    </source>
</evidence>
<evidence type="ECO:0000256" key="1">
    <source>
        <dbReference type="ARBA" id="ARBA00000085"/>
    </source>
</evidence>
<dbReference type="SUPFAM" id="SSF55874">
    <property type="entry name" value="ATPase domain of HSP90 chaperone/DNA topoisomerase II/histidine kinase"/>
    <property type="match status" value="1"/>
</dbReference>
<dbReference type="InterPro" id="IPR004358">
    <property type="entry name" value="Sig_transdc_His_kin-like_C"/>
</dbReference>
<organism evidence="18 19">
    <name type="scientific">Candidatus Nitronereus thalassa</name>
    <dbReference type="NCBI Taxonomy" id="3020898"/>
    <lineage>
        <taxon>Bacteria</taxon>
        <taxon>Pseudomonadati</taxon>
        <taxon>Nitrospirota</taxon>
        <taxon>Nitrospiria</taxon>
        <taxon>Nitrospirales</taxon>
        <taxon>Nitrospiraceae</taxon>
        <taxon>Candidatus Nitronereus</taxon>
    </lineage>
</organism>
<dbReference type="InterPro" id="IPR003594">
    <property type="entry name" value="HATPase_dom"/>
</dbReference>
<dbReference type="EMBL" id="JAQOUE010000001">
    <property type="protein sequence ID" value="MDT7043037.1"/>
    <property type="molecule type" value="Genomic_DNA"/>
</dbReference>
<dbReference type="InterPro" id="IPR003661">
    <property type="entry name" value="HisK_dim/P_dom"/>
</dbReference>
<evidence type="ECO:0000256" key="3">
    <source>
        <dbReference type="ARBA" id="ARBA00012438"/>
    </source>
</evidence>
<comment type="subcellular location">
    <subcellularLocation>
        <location evidence="2">Cell membrane</location>
        <topology evidence="2">Multi-pass membrane protein</topology>
    </subcellularLocation>
</comment>
<dbReference type="InterPro" id="IPR005467">
    <property type="entry name" value="His_kinase_dom"/>
</dbReference>
<dbReference type="SUPFAM" id="SSF47384">
    <property type="entry name" value="Homodimeric domain of signal transducing histidine kinase"/>
    <property type="match status" value="1"/>
</dbReference>
<dbReference type="SMART" id="SM00304">
    <property type="entry name" value="HAMP"/>
    <property type="match status" value="1"/>
</dbReference>
<dbReference type="InterPro" id="IPR000014">
    <property type="entry name" value="PAS"/>
</dbReference>
<proteinExistence type="predicted"/>
<dbReference type="InterPro" id="IPR033479">
    <property type="entry name" value="dCache_1"/>
</dbReference>
<evidence type="ECO:0000256" key="6">
    <source>
        <dbReference type="ARBA" id="ARBA00022679"/>
    </source>
</evidence>
<dbReference type="SUPFAM" id="SSF158472">
    <property type="entry name" value="HAMP domain-like"/>
    <property type="match status" value="1"/>
</dbReference>
<feature type="domain" description="Histidine kinase" evidence="15">
    <location>
        <begin position="608"/>
        <end position="816"/>
    </location>
</feature>
<dbReference type="Gene3D" id="3.30.450.20">
    <property type="entry name" value="PAS domain"/>
    <property type="match status" value="2"/>
</dbReference>
<dbReference type="Pfam" id="PF00672">
    <property type="entry name" value="HAMP"/>
    <property type="match status" value="1"/>
</dbReference>
<dbReference type="PANTHER" id="PTHR43065:SF48">
    <property type="entry name" value="HISTIDINE KINASE"/>
    <property type="match status" value="1"/>
</dbReference>
<dbReference type="PROSITE" id="PS50112">
    <property type="entry name" value="PAS"/>
    <property type="match status" value="1"/>
</dbReference>
<keyword evidence="7 14" id="KW-0812">Transmembrane</keyword>
<dbReference type="SMART" id="SM00388">
    <property type="entry name" value="HisKA"/>
    <property type="match status" value="1"/>
</dbReference>
<keyword evidence="12" id="KW-0902">Two-component regulatory system</keyword>
<dbReference type="RefSeq" id="WP_313833517.1">
    <property type="nucleotide sequence ID" value="NZ_JAQOUE010000001.1"/>
</dbReference>
<evidence type="ECO:0000256" key="13">
    <source>
        <dbReference type="ARBA" id="ARBA00023136"/>
    </source>
</evidence>
<dbReference type="Pfam" id="PF02518">
    <property type="entry name" value="HATPase_c"/>
    <property type="match status" value="1"/>
</dbReference>
<keyword evidence="13 14" id="KW-0472">Membrane</keyword>
<evidence type="ECO:0000259" key="15">
    <source>
        <dbReference type="PROSITE" id="PS50109"/>
    </source>
</evidence>
<dbReference type="InterPro" id="IPR036890">
    <property type="entry name" value="HATPase_C_sf"/>
</dbReference>
<dbReference type="CDD" id="cd06225">
    <property type="entry name" value="HAMP"/>
    <property type="match status" value="1"/>
</dbReference>
<dbReference type="Gene3D" id="1.10.287.130">
    <property type="match status" value="1"/>
</dbReference>
<feature type="domain" description="PAS" evidence="16">
    <location>
        <begin position="443"/>
        <end position="485"/>
    </location>
</feature>
<comment type="catalytic activity">
    <reaction evidence="1">
        <text>ATP + protein L-histidine = ADP + protein N-phospho-L-histidine.</text>
        <dbReference type="EC" id="2.7.13.3"/>
    </reaction>
</comment>
<reference evidence="18 19" key="1">
    <citation type="journal article" date="2023" name="ISME J.">
        <title>Cultivation and genomic characterization of novel and ubiquitous marine nitrite-oxidizing bacteria from the Nitrospirales.</title>
        <authorList>
            <person name="Mueller A.J."/>
            <person name="Daebeler A."/>
            <person name="Herbold C.W."/>
            <person name="Kirkegaard R.H."/>
            <person name="Daims H."/>
        </authorList>
    </citation>
    <scope>NUCLEOTIDE SEQUENCE [LARGE SCALE GENOMIC DNA]</scope>
    <source>
        <strain evidence="18 19">EB</strain>
    </source>
</reference>
<dbReference type="InterPro" id="IPR013767">
    <property type="entry name" value="PAS_fold"/>
</dbReference>
<dbReference type="SMART" id="SM00091">
    <property type="entry name" value="PAS"/>
    <property type="match status" value="1"/>
</dbReference>
<dbReference type="SUPFAM" id="SSF55785">
    <property type="entry name" value="PYP-like sensor domain (PAS domain)"/>
    <property type="match status" value="1"/>
</dbReference>
<gene>
    <name evidence="18" type="ORF">PPG34_11785</name>
</gene>
<keyword evidence="19" id="KW-1185">Reference proteome</keyword>